<evidence type="ECO:0000256" key="9">
    <source>
        <dbReference type="SAM" id="Phobius"/>
    </source>
</evidence>
<dbReference type="InterPro" id="IPR026082">
    <property type="entry name" value="ABCA"/>
</dbReference>
<dbReference type="InterPro" id="IPR003593">
    <property type="entry name" value="AAA+_ATPase"/>
</dbReference>
<gene>
    <name evidence="11" type="ORF">CLUMA_CG003438</name>
</gene>
<feature type="transmembrane region" description="Helical" evidence="9">
    <location>
        <begin position="1172"/>
        <end position="1193"/>
    </location>
</feature>
<feature type="transmembrane region" description="Helical" evidence="9">
    <location>
        <begin position="1062"/>
        <end position="1082"/>
    </location>
</feature>
<keyword evidence="2" id="KW-0813">Transport</keyword>
<dbReference type="Proteomes" id="UP000183832">
    <property type="component" value="Unassembled WGS sequence"/>
</dbReference>
<dbReference type="Pfam" id="PF12698">
    <property type="entry name" value="ABC2_membrane_3"/>
    <property type="match status" value="2"/>
</dbReference>
<dbReference type="InterPro" id="IPR027417">
    <property type="entry name" value="P-loop_NTPase"/>
</dbReference>
<dbReference type="GO" id="GO:0016020">
    <property type="term" value="C:membrane"/>
    <property type="evidence" value="ECO:0007669"/>
    <property type="project" value="UniProtKB-SubCell"/>
</dbReference>
<accession>A0A1J1HUH0</accession>
<dbReference type="InterPro" id="IPR013525">
    <property type="entry name" value="ABC2_TM"/>
</dbReference>
<evidence type="ECO:0000256" key="6">
    <source>
        <dbReference type="ARBA" id="ARBA00022840"/>
    </source>
</evidence>
<evidence type="ECO:0000256" key="5">
    <source>
        <dbReference type="ARBA" id="ARBA00022741"/>
    </source>
</evidence>
<dbReference type="Gene3D" id="3.40.50.300">
    <property type="entry name" value="P-loop containing nucleotide triphosphate hydrolases"/>
    <property type="match status" value="2"/>
</dbReference>
<dbReference type="EMBL" id="CVRI01000014">
    <property type="protein sequence ID" value="CRK89801.1"/>
    <property type="molecule type" value="Genomic_DNA"/>
</dbReference>
<sequence length="1694" mass="191051">MTASAWDKFLLLSWKNWIIQLRHPIQTVFEVLVPVFVCTLLIVIRGLVDVSEVKDDFRYLPLEIDELSYEMRVGNFSTILAYSPENEVLGRIVQRAADQFEFSVIAQENAVALQGYAMTFEPFASIEFEDSLKDIVELPAEITYALRFPAELRTDNELQQQFAGFAYNWGTNFKFGSEFTIGPRNPSFNDGGAPPGYINQGFIQIQNAIDKQIIHETSNLTLEDLPKLFIRRFPYPSYVLDIVGFILEFALPSLFLIGFLYNNINIIKYITIEKELQLKEAMKIMGLPSYMHWIAWFTKCMIFQLVIISIITGMFKIGFSSRSGLAVLTYADWTVVWVFLFLYVMAAVTYSFMFSTFFNRANIAAIAGAVGWFVLLFPYNLMVQNYDSIGLNVKLIASLLCNTGMGFGFRVMTQYETAGVGVQWSNVFQPISPDDDLALGYIMIVLFIASILQMTIALYVEKIKPGEFGVPEKFYFPFTIKFWTGRVKTKDNADDILYKNNSNFEREPSDKKAGIEVRGLKKVYEKKLAVNNLSLNMYEDQITVLLGHNGAGKSTTMSMLTGLIPPSAGTAYIDGKDIRSDINSIRGSLGLCPQHNVLFNELTVKEHITFFSKLKGIKKPSDIDEQIRKYVELLELTPKLNEQSKTLSGGMKRKLSIGIALCGDSKIVMCDEPTSGMDPAARRALWDLLIKEKKGRTILLTTHFMDEADVLGDRIAIMADGDLKTVGSSYFLKKKFGAGYRLVCVKAPNCNPEIVTNLLSKYIPDIQIETNIGSELTFVLNEDYVSQFKTIFAEFESKSVSMKISSFGVSLTTLEEVFIKVGTDSNALSNESAEGISNESNGSDVGSTDLLNVDYSKFEHGFKLIRSQIKAMAMKRSLYTLRNYILLIIQFLIPPFFIVITMLSADILAGNQDLPALAISFNEYLETVTTIETGDIQSGSIAEGILTKYKEAFEALPDVHELNLVDSDFENEILRQYEVSTSQTNLKFMVGATFTTDQITAWFNNQAYHTTALTINLINNALLRSTDGNDRRSINVINKPLPFTTSTRLTQLGAGNNLGFNIAFNVGFGISFVTAMFVLFYIKERVSRAKLLQFVSGANKIIFWMTSFVIDYLQFFLISILFIVVLGAYQKDGYSTYVELARNFLLMVVFGFSVLPFTYVLSFMFKVPSTGLVRLSIGYIISGVFFFMAYFILNNELFNLQYIAEPLGWTFFIFPHYSLARGMSNLNIKHSTINLCEQQLGFFPSEILNLESLTLDYVCEEFDLPCENADQIQNIKLLCDLKSSCCDRNIYSFSGEGIGTNLVALVLVGILSFLMLFAMEYRWLQNIYYYLTKTLEHSLDVPESEDGFVDSDVLAEKIKIRSVTDFLREKCNLLIKDFTKYYGKRLAVNQICVAVDKAECFGLLGVNGAGKTSTFKMLTGDESISSGEAWVYGLSVKKDMNKVHRRIGYCPQFDALFDDLTGRETLKIFALLRGIPSRDINQVCNQLAEGLSFTKHLDKRVKAYSGGNKRKLSTALSLIGDPTVIYLDEPTSGMDVGARRQLWNMVIKARNSGKSVILTSHSMEECEVLCTRLAIMVNGEFKCLGSTQHLKNKFSKGFFLTIKVGDSKIDNMNQLEKIINVKTFVTQTFSSAVLKEEYMDIMKYHIPTAKIKWSQMFGLMEDAKMRLGISGYSLGQTSLEQVFLFFTKYQRISK</sequence>
<protein>
    <submittedName>
        <fullName evidence="11">CLUMA_CG003438, isoform A</fullName>
    </submittedName>
</protein>
<feature type="transmembrane region" description="Helical" evidence="9">
    <location>
        <begin position="1199"/>
        <end position="1219"/>
    </location>
</feature>
<keyword evidence="4" id="KW-0677">Repeat</keyword>
<comment type="subcellular location">
    <subcellularLocation>
        <location evidence="1">Membrane</location>
        <topology evidence="1">Multi-pass membrane protein</topology>
    </subcellularLocation>
</comment>
<dbReference type="FunFam" id="3.40.50.300:FF:000327">
    <property type="entry name" value="ATP-binding cassette sub-family A member 3"/>
    <property type="match status" value="1"/>
</dbReference>
<feature type="transmembrane region" description="Helical" evidence="9">
    <location>
        <begin position="327"/>
        <end position="350"/>
    </location>
</feature>
<reference evidence="11 12" key="1">
    <citation type="submission" date="2015-04" db="EMBL/GenBank/DDBJ databases">
        <authorList>
            <person name="Syromyatnikov M.Y."/>
            <person name="Popov V.N."/>
        </authorList>
    </citation>
    <scope>NUCLEOTIDE SEQUENCE [LARGE SCALE GENOMIC DNA]</scope>
</reference>
<dbReference type="SMART" id="SM00382">
    <property type="entry name" value="AAA"/>
    <property type="match status" value="2"/>
</dbReference>
<dbReference type="PROSITE" id="PS50893">
    <property type="entry name" value="ABC_TRANSPORTER_2"/>
    <property type="match status" value="2"/>
</dbReference>
<keyword evidence="8 9" id="KW-0472">Membrane</keyword>
<keyword evidence="7 9" id="KW-1133">Transmembrane helix</keyword>
<keyword evidence="12" id="KW-1185">Reference proteome</keyword>
<feature type="transmembrane region" description="Helical" evidence="9">
    <location>
        <begin position="293"/>
        <end position="315"/>
    </location>
</feature>
<dbReference type="InterPro" id="IPR017871">
    <property type="entry name" value="ABC_transporter-like_CS"/>
</dbReference>
<dbReference type="FunFam" id="3.40.50.300:FF:000298">
    <property type="entry name" value="ATP-binding cassette sub-family A member 12"/>
    <property type="match status" value="1"/>
</dbReference>
<dbReference type="GO" id="GO:0005319">
    <property type="term" value="F:lipid transporter activity"/>
    <property type="evidence" value="ECO:0007669"/>
    <property type="project" value="TreeGrafter"/>
</dbReference>
<evidence type="ECO:0000256" key="1">
    <source>
        <dbReference type="ARBA" id="ARBA00004141"/>
    </source>
</evidence>
<evidence type="ECO:0000256" key="2">
    <source>
        <dbReference type="ARBA" id="ARBA00022448"/>
    </source>
</evidence>
<dbReference type="STRING" id="568069.A0A1J1HUH0"/>
<dbReference type="SUPFAM" id="SSF52540">
    <property type="entry name" value="P-loop containing nucleoside triphosphate hydrolases"/>
    <property type="match status" value="2"/>
</dbReference>
<dbReference type="Pfam" id="PF00005">
    <property type="entry name" value="ABC_tran"/>
    <property type="match status" value="2"/>
</dbReference>
<evidence type="ECO:0000259" key="10">
    <source>
        <dbReference type="PROSITE" id="PS50893"/>
    </source>
</evidence>
<feature type="domain" description="ABC transporter" evidence="10">
    <location>
        <begin position="1373"/>
        <end position="1603"/>
    </location>
</feature>
<dbReference type="InterPro" id="IPR056264">
    <property type="entry name" value="R2_ABCA1-4-like"/>
</dbReference>
<feature type="domain" description="ABC transporter" evidence="10">
    <location>
        <begin position="515"/>
        <end position="745"/>
    </location>
</feature>
<proteinExistence type="predicted"/>
<dbReference type="InterPro" id="IPR003439">
    <property type="entry name" value="ABC_transporter-like_ATP-bd"/>
</dbReference>
<feature type="transmembrane region" description="Helical" evidence="9">
    <location>
        <begin position="362"/>
        <end position="381"/>
    </location>
</feature>
<dbReference type="PANTHER" id="PTHR19229">
    <property type="entry name" value="ATP-BINDING CASSETTE TRANSPORTER SUBFAMILY A ABCA"/>
    <property type="match status" value="1"/>
</dbReference>
<dbReference type="GO" id="GO:0016887">
    <property type="term" value="F:ATP hydrolysis activity"/>
    <property type="evidence" value="ECO:0007669"/>
    <property type="project" value="InterPro"/>
</dbReference>
<feature type="transmembrane region" description="Helical" evidence="9">
    <location>
        <begin position="1298"/>
        <end position="1319"/>
    </location>
</feature>
<feature type="transmembrane region" description="Helical" evidence="9">
    <location>
        <begin position="438"/>
        <end position="460"/>
    </location>
</feature>
<evidence type="ECO:0000256" key="3">
    <source>
        <dbReference type="ARBA" id="ARBA00022692"/>
    </source>
</evidence>
<keyword evidence="6" id="KW-0067">ATP-binding</keyword>
<feature type="transmembrane region" description="Helical" evidence="9">
    <location>
        <begin position="884"/>
        <end position="905"/>
    </location>
</feature>
<evidence type="ECO:0000256" key="4">
    <source>
        <dbReference type="ARBA" id="ARBA00022737"/>
    </source>
</evidence>
<feature type="transmembrane region" description="Helical" evidence="9">
    <location>
        <begin position="238"/>
        <end position="261"/>
    </location>
</feature>
<feature type="transmembrane region" description="Helical" evidence="9">
    <location>
        <begin position="1102"/>
        <end position="1129"/>
    </location>
</feature>
<dbReference type="GO" id="GO:0140359">
    <property type="term" value="F:ABC-type transporter activity"/>
    <property type="evidence" value="ECO:0007669"/>
    <property type="project" value="InterPro"/>
</dbReference>
<dbReference type="CDD" id="cd03263">
    <property type="entry name" value="ABC_subfamily_A"/>
    <property type="match status" value="2"/>
</dbReference>
<keyword evidence="3 9" id="KW-0812">Transmembrane</keyword>
<dbReference type="GO" id="GO:0005524">
    <property type="term" value="F:ATP binding"/>
    <property type="evidence" value="ECO:0007669"/>
    <property type="project" value="UniProtKB-KW"/>
</dbReference>
<dbReference type="OrthoDB" id="6512918at2759"/>
<keyword evidence="5" id="KW-0547">Nucleotide-binding</keyword>
<evidence type="ECO:0000256" key="8">
    <source>
        <dbReference type="ARBA" id="ARBA00023136"/>
    </source>
</evidence>
<name>A0A1J1HUH0_9DIPT</name>
<evidence type="ECO:0000313" key="12">
    <source>
        <dbReference type="Proteomes" id="UP000183832"/>
    </source>
</evidence>
<dbReference type="PROSITE" id="PS00211">
    <property type="entry name" value="ABC_TRANSPORTER_1"/>
    <property type="match status" value="1"/>
</dbReference>
<feature type="transmembrane region" description="Helical" evidence="9">
    <location>
        <begin position="1144"/>
        <end position="1165"/>
    </location>
</feature>
<evidence type="ECO:0000313" key="11">
    <source>
        <dbReference type="EMBL" id="CRK89801.1"/>
    </source>
</evidence>
<organism evidence="11 12">
    <name type="scientific">Clunio marinus</name>
    <dbReference type="NCBI Taxonomy" id="568069"/>
    <lineage>
        <taxon>Eukaryota</taxon>
        <taxon>Metazoa</taxon>
        <taxon>Ecdysozoa</taxon>
        <taxon>Arthropoda</taxon>
        <taxon>Hexapoda</taxon>
        <taxon>Insecta</taxon>
        <taxon>Pterygota</taxon>
        <taxon>Neoptera</taxon>
        <taxon>Endopterygota</taxon>
        <taxon>Diptera</taxon>
        <taxon>Nematocera</taxon>
        <taxon>Chironomoidea</taxon>
        <taxon>Chironomidae</taxon>
        <taxon>Clunio</taxon>
    </lineage>
</organism>
<dbReference type="Pfam" id="PF23321">
    <property type="entry name" value="R1_ABCA1"/>
    <property type="match status" value="1"/>
</dbReference>
<dbReference type="PANTHER" id="PTHR19229:SF250">
    <property type="entry name" value="ABC TRANSPORTER DOMAIN-CONTAINING PROTEIN-RELATED"/>
    <property type="match status" value="1"/>
</dbReference>
<evidence type="ECO:0000256" key="7">
    <source>
        <dbReference type="ARBA" id="ARBA00022989"/>
    </source>
</evidence>